<dbReference type="SUPFAM" id="SSF51197">
    <property type="entry name" value="Clavaminate synthase-like"/>
    <property type="match status" value="1"/>
</dbReference>
<dbReference type="InterPro" id="IPR027443">
    <property type="entry name" value="IPNS-like_sf"/>
</dbReference>
<comment type="similarity">
    <text evidence="1">Belongs to the iron/ascorbate-dependent oxidoreductase family.</text>
</comment>
<accession>A0A0M0J6C3</accession>
<dbReference type="AlphaFoldDB" id="A0A0M0J6C3"/>
<name>A0A0M0J6C3_9EUKA</name>
<dbReference type="Pfam" id="PF14226">
    <property type="entry name" value="DIOX_N"/>
    <property type="match status" value="1"/>
</dbReference>
<dbReference type="PROSITE" id="PS51471">
    <property type="entry name" value="FE2OG_OXY"/>
    <property type="match status" value="1"/>
</dbReference>
<dbReference type="InterPro" id="IPR044861">
    <property type="entry name" value="IPNS-like_FE2OG_OXY"/>
</dbReference>
<comment type="caution">
    <text evidence="3">The sequence shown here is derived from an EMBL/GenBank/DDBJ whole genome shotgun (WGS) entry which is preliminary data.</text>
</comment>
<dbReference type="GO" id="GO:0046872">
    <property type="term" value="F:metal ion binding"/>
    <property type="evidence" value="ECO:0007669"/>
    <property type="project" value="UniProtKB-KW"/>
</dbReference>
<dbReference type="OrthoDB" id="288590at2759"/>
<keyword evidence="4" id="KW-1185">Reference proteome</keyword>
<reference evidence="4" key="1">
    <citation type="journal article" date="2015" name="PLoS Genet.">
        <title>Genome Sequence and Transcriptome Analyses of Chrysochromulina tobin: Metabolic Tools for Enhanced Algal Fitness in the Prominent Order Prymnesiales (Haptophyceae).</title>
        <authorList>
            <person name="Hovde B.T."/>
            <person name="Deodato C.R."/>
            <person name="Hunsperger H.M."/>
            <person name="Ryken S.A."/>
            <person name="Yost W."/>
            <person name="Jha R.K."/>
            <person name="Patterson J."/>
            <person name="Monnat R.J. Jr."/>
            <person name="Barlow S.B."/>
            <person name="Starkenburg S.R."/>
            <person name="Cattolico R.A."/>
        </authorList>
    </citation>
    <scope>NUCLEOTIDE SEQUENCE</scope>
    <source>
        <strain evidence="4">CCMP291</strain>
    </source>
</reference>
<dbReference type="InterPro" id="IPR050231">
    <property type="entry name" value="Iron_ascorbate_oxido_reductase"/>
</dbReference>
<dbReference type="EMBL" id="JWZX01003318">
    <property type="protein sequence ID" value="KOO21980.1"/>
    <property type="molecule type" value="Genomic_DNA"/>
</dbReference>
<dbReference type="Proteomes" id="UP000037460">
    <property type="component" value="Unassembled WGS sequence"/>
</dbReference>
<proteinExistence type="inferred from homology"/>
<dbReference type="InterPro" id="IPR005123">
    <property type="entry name" value="Oxoglu/Fe-dep_dioxygenase_dom"/>
</dbReference>
<sequence length="392" mass="41619">MAVSSALSGRDYLAAHGVQEALAAAVSEVLRTRPAKPIMGICDILSKCAGDKVKQTTSAVVPIVDISPFVDEAAHADEARRQVAEQWDSAMMHVGFAIITGHGVPPHTISALRDGAMGFFADDLASKNVYNYGPYGNPFGGFTGMGTEAVSRTRDKHGSDGGADHAGALPDLVESFIFKPESPKPKPAVLEEAGAAYYAALLRVLETLHKLTAASLGLPADFFEPFYSPAGHYSLRLAYYPPLSPEAQESSAVRYGEHTDYTGFTILHQDEADVGDLAAGGLQVRLQTGEWHAVPPTAGAFVVNIGDLYEIWTNGRWRSTVHRVMKPPPGSAAASAPRLSIPFFTGPRDEAVIEAMPTCVDEGHPPKYAPVSAGDHLLKKLGVSNVGRATTS</sequence>
<dbReference type="PANTHER" id="PTHR47990">
    <property type="entry name" value="2-OXOGLUTARATE (2OG) AND FE(II)-DEPENDENT OXYGENASE SUPERFAMILY PROTEIN-RELATED"/>
    <property type="match status" value="1"/>
</dbReference>
<dbReference type="InterPro" id="IPR026992">
    <property type="entry name" value="DIOX_N"/>
</dbReference>
<dbReference type="Pfam" id="PF03171">
    <property type="entry name" value="2OG-FeII_Oxy"/>
    <property type="match status" value="1"/>
</dbReference>
<feature type="domain" description="Fe2OG dioxygenase" evidence="2">
    <location>
        <begin position="231"/>
        <end position="347"/>
    </location>
</feature>
<evidence type="ECO:0000313" key="4">
    <source>
        <dbReference type="Proteomes" id="UP000037460"/>
    </source>
</evidence>
<dbReference type="GO" id="GO:0016491">
    <property type="term" value="F:oxidoreductase activity"/>
    <property type="evidence" value="ECO:0007669"/>
    <property type="project" value="UniProtKB-KW"/>
</dbReference>
<evidence type="ECO:0000313" key="3">
    <source>
        <dbReference type="EMBL" id="KOO21980.1"/>
    </source>
</evidence>
<keyword evidence="1" id="KW-0408">Iron</keyword>
<keyword evidence="1" id="KW-0479">Metal-binding</keyword>
<keyword evidence="1" id="KW-0560">Oxidoreductase</keyword>
<organism evidence="3 4">
    <name type="scientific">Chrysochromulina tobinii</name>
    <dbReference type="NCBI Taxonomy" id="1460289"/>
    <lineage>
        <taxon>Eukaryota</taxon>
        <taxon>Haptista</taxon>
        <taxon>Haptophyta</taxon>
        <taxon>Prymnesiophyceae</taxon>
        <taxon>Prymnesiales</taxon>
        <taxon>Chrysochromulinaceae</taxon>
        <taxon>Chrysochromulina</taxon>
    </lineage>
</organism>
<dbReference type="Gene3D" id="2.60.120.330">
    <property type="entry name" value="B-lactam Antibiotic, Isopenicillin N Synthase, Chain"/>
    <property type="match status" value="1"/>
</dbReference>
<evidence type="ECO:0000256" key="1">
    <source>
        <dbReference type="RuleBase" id="RU003682"/>
    </source>
</evidence>
<protein>
    <submittedName>
        <fullName evidence="3">2og-fe oxygenase</fullName>
    </submittedName>
</protein>
<gene>
    <name evidence="3" type="ORF">Ctob_000451</name>
</gene>
<evidence type="ECO:0000259" key="2">
    <source>
        <dbReference type="PROSITE" id="PS51471"/>
    </source>
</evidence>